<keyword evidence="3" id="KW-1185">Reference proteome</keyword>
<reference evidence="2 3" key="1">
    <citation type="submission" date="2023-09" db="EMBL/GenBank/DDBJ databases">
        <authorList>
            <person name="Rey-Velasco X."/>
        </authorList>
    </citation>
    <scope>NUCLEOTIDE SEQUENCE [LARGE SCALE GENOMIC DNA]</scope>
    <source>
        <strain evidence="2 3">W431</strain>
    </source>
</reference>
<gene>
    <name evidence="2" type="ORF">RM573_14395</name>
</gene>
<dbReference type="Proteomes" id="UP001266357">
    <property type="component" value="Unassembled WGS sequence"/>
</dbReference>
<dbReference type="RefSeq" id="WP_311583552.1">
    <property type="nucleotide sequence ID" value="NZ_JAVRIF010000009.1"/>
</dbReference>
<dbReference type="PANTHER" id="PTHR34932">
    <property type="entry name" value="TRPL TRANSLOCATION DEFECT PROTEIN 14"/>
    <property type="match status" value="1"/>
</dbReference>
<name>A0ABU3A3N5_9GAMM</name>
<dbReference type="Gene3D" id="3.40.50.300">
    <property type="entry name" value="P-loop containing nucleotide triphosphate hydrolases"/>
    <property type="match status" value="1"/>
</dbReference>
<dbReference type="InterPro" id="IPR038727">
    <property type="entry name" value="NadR/Ttd14_AAA_dom"/>
</dbReference>
<dbReference type="SUPFAM" id="SSF52540">
    <property type="entry name" value="P-loop containing nucleoside triphosphate hydrolases"/>
    <property type="match status" value="1"/>
</dbReference>
<dbReference type="PANTHER" id="PTHR34932:SF1">
    <property type="entry name" value="TRPL TRANSLOCATION DEFECT PROTEIN 14"/>
    <property type="match status" value="1"/>
</dbReference>
<dbReference type="EMBL" id="JAVRIF010000009">
    <property type="protein sequence ID" value="MDT0604792.1"/>
    <property type="molecule type" value="Genomic_DNA"/>
</dbReference>
<dbReference type="InterPro" id="IPR053227">
    <property type="entry name" value="TRPL-trafficking_regulator"/>
</dbReference>
<dbReference type="Pfam" id="PF13521">
    <property type="entry name" value="AAA_28"/>
    <property type="match status" value="1"/>
</dbReference>
<evidence type="ECO:0000259" key="1">
    <source>
        <dbReference type="Pfam" id="PF13521"/>
    </source>
</evidence>
<evidence type="ECO:0000313" key="3">
    <source>
        <dbReference type="Proteomes" id="UP001266357"/>
    </source>
</evidence>
<dbReference type="InterPro" id="IPR027417">
    <property type="entry name" value="P-loop_NTPase"/>
</dbReference>
<proteinExistence type="predicted"/>
<organism evidence="2 3">
    <name type="scientific">Thalassotalea castellviae</name>
    <dbReference type="NCBI Taxonomy" id="3075612"/>
    <lineage>
        <taxon>Bacteria</taxon>
        <taxon>Pseudomonadati</taxon>
        <taxon>Pseudomonadota</taxon>
        <taxon>Gammaproteobacteria</taxon>
        <taxon>Alteromonadales</taxon>
        <taxon>Colwelliaceae</taxon>
        <taxon>Thalassotalea</taxon>
    </lineage>
</organism>
<sequence length="196" mass="21739">MNIKTIKKRIVLTGGPGGGKTTALDLIRREFEGQIATVPEAATMIFSGGIARSTVNSVLKTQQTAIYHLQKHLEDIQRATFPNSIVLCDRGSLDGLAYWPGSNDDYFQTMKTSLEEEFARYDAVIFFETAAKSGESIKSNNPIRNESEQAAVALDDKLQQIWSQHPNFNLVNSAESFIKKVMFGINTVEDVIASYK</sequence>
<evidence type="ECO:0000313" key="2">
    <source>
        <dbReference type="EMBL" id="MDT0604792.1"/>
    </source>
</evidence>
<comment type="caution">
    <text evidence="2">The sequence shown here is derived from an EMBL/GenBank/DDBJ whole genome shotgun (WGS) entry which is preliminary data.</text>
</comment>
<protein>
    <submittedName>
        <fullName evidence="2">AAA family ATPase</fullName>
    </submittedName>
</protein>
<accession>A0ABU3A3N5</accession>
<feature type="domain" description="NadR/Ttd14 AAA" evidence="1">
    <location>
        <begin position="9"/>
        <end position="166"/>
    </location>
</feature>